<dbReference type="Pfam" id="PF13387">
    <property type="entry name" value="Lnb_N"/>
    <property type="match status" value="1"/>
</dbReference>
<dbReference type="InterPro" id="IPR057165">
    <property type="entry name" value="DUF7843"/>
</dbReference>
<evidence type="ECO:0000259" key="3">
    <source>
        <dbReference type="Pfam" id="PF25225"/>
    </source>
</evidence>
<evidence type="ECO:0000313" key="4">
    <source>
        <dbReference type="EMBL" id="VAW54009.1"/>
    </source>
</evidence>
<evidence type="ECO:0000259" key="1">
    <source>
        <dbReference type="Pfam" id="PF13387"/>
    </source>
</evidence>
<dbReference type="Pfam" id="PF25225">
    <property type="entry name" value="DUF7843"/>
    <property type="match status" value="1"/>
</dbReference>
<organism evidence="4">
    <name type="scientific">hydrothermal vent metagenome</name>
    <dbReference type="NCBI Taxonomy" id="652676"/>
    <lineage>
        <taxon>unclassified sequences</taxon>
        <taxon>metagenomes</taxon>
        <taxon>ecological metagenomes</taxon>
    </lineage>
</organism>
<dbReference type="Pfam" id="PF25222">
    <property type="entry name" value="DUF7840"/>
    <property type="match status" value="1"/>
</dbReference>
<accession>A0A3B0WXT3</accession>
<proteinExistence type="predicted"/>
<name>A0A3B0WXT3_9ZZZZ</name>
<dbReference type="InterPro" id="IPR057162">
    <property type="entry name" value="DUF7840"/>
</dbReference>
<feature type="domain" description="DUF7840" evidence="2">
    <location>
        <begin position="413"/>
        <end position="637"/>
    </location>
</feature>
<reference evidence="4" key="1">
    <citation type="submission" date="2018-06" db="EMBL/GenBank/DDBJ databases">
        <authorList>
            <person name="Zhirakovskaya E."/>
        </authorList>
    </citation>
    <scope>NUCLEOTIDE SEQUENCE</scope>
</reference>
<dbReference type="InterPro" id="IPR025178">
    <property type="entry name" value="Lnb_N"/>
</dbReference>
<gene>
    <name evidence="4" type="ORF">MNBD_GAMMA05-1637</name>
</gene>
<evidence type="ECO:0000259" key="2">
    <source>
        <dbReference type="Pfam" id="PF25222"/>
    </source>
</evidence>
<feature type="domain" description="DUF7843" evidence="3">
    <location>
        <begin position="43"/>
        <end position="118"/>
    </location>
</feature>
<protein>
    <submittedName>
        <fullName evidence="4">Uncharacterized protein</fullName>
    </submittedName>
</protein>
<dbReference type="EMBL" id="UOFE01000036">
    <property type="protein sequence ID" value="VAW54009.1"/>
    <property type="molecule type" value="Genomic_DNA"/>
</dbReference>
<sequence length="638" mass="73005">MKYLFVLITVLFYFSSSASSSASAANGDDDIVDSLLQQAEQLQLAEHEIWYALLHYKRESFFRGFISQADDDDFFLAAEGKVDSKAELIANIKAFFRGQESRHAQCLFPARWWWVKQQLNISDEKDVSCPQLDAFMRKISQDKLFLVFPTMYLNNPGSTFGHTFLRFDDKDDAVLLSKTLNYAAKVKKTDDLVSYVAKGLFGGYSGIFRIKPYYKMVQEYTNIENRDIWEYQLDITPEEITQLVRHVWEVRGVNFDYYFFRENCSYRLLALLDVVRPGLQLTAEGDFPFYAIPVDTVRELENAGLIQSRLFRASLATQIDEFFDAEQTNSSAVVLTLLSEGTASDSQSLNKALQGLNTNPEKVKVLQQAHNILQFYGKSSSPKSQKVLKSLNALSSNAVSKKKQSKAIDAKRASPETGHDSMRIAAGYGEQNGQQYIDLRWRPAFHDLLDAPQGYVNGAAINIFDLRLKWFVDNESNNSLRLESLKFFNVTSLSPVSSWQTPISWMLDIRLDRTQVSKSQSLRSFVTRGGAGISVKKQAFMPFVLLIGEWNLSSDYRKGYSLLAGVQAGTFINYKTSQFELSFEKDVAVSGFELDKNILKANWQLNFQVNHAMRLQYRLIKYDFFDDEDWTVGYHYYF</sequence>
<dbReference type="AlphaFoldDB" id="A0A3B0WXT3"/>
<feature type="domain" description="Lnb N-terminal periplasmic" evidence="1">
    <location>
        <begin position="134"/>
        <end position="302"/>
    </location>
</feature>